<proteinExistence type="inferred from homology"/>
<keyword evidence="2" id="KW-0645">Protease</keyword>
<dbReference type="GO" id="GO:0008234">
    <property type="term" value="F:cysteine-type peptidase activity"/>
    <property type="evidence" value="ECO:0007669"/>
    <property type="project" value="UniProtKB-KW"/>
</dbReference>
<sequence length="444" mass="50453">MSPWSPKAYQVLAIPENPTLKSPPRGSQRDFTSSSLLAETTKLCILALGTFPGNLSSKELEGCEVGFHLEVLSSQLVAYIRQLQKEIHPTVQKGCEITSQQKGDFATLCKILPSAWSDWLSMAATSSFQLRIVHCLKHWIVDFLSFEMLPLQAMVVAPSNRSGRRRRVHRLAPNLLSPFIAQPQTRQSAIKMDLKEAAAIVFYGALDPSEELVVMHDTSLSIGNLASFQGDSWIGNHVVDAYCRLLQCDDASRTKLYLSPYIAVMEGFDGHYNSMKWSWRSNGKHLTREAVIGRFEPYLYPIDVSYQNVNEVYLPVLLKNHWSFYVYDLHNKRIQLLDSQPGRRRSCMSGIQQNLAKVILWLVGYKKQMVDVDFKMFRFVMPDVPSQPNDNDCGVFVMKFMDSWSNGGLSKSIDVGKINKYRLKILGRLLLSSHNAHRQRFLVD</sequence>
<gene>
    <name evidence="6" type="ORF">CK203_056946</name>
</gene>
<comment type="similarity">
    <text evidence="1">Belongs to the peptidase C48 family.</text>
</comment>
<evidence type="ECO:0000313" key="7">
    <source>
        <dbReference type="Proteomes" id="UP000288805"/>
    </source>
</evidence>
<evidence type="ECO:0000313" key="6">
    <source>
        <dbReference type="EMBL" id="RVW63661.1"/>
    </source>
</evidence>
<feature type="domain" description="Ubiquitin-like protease family profile" evidence="5">
    <location>
        <begin position="218"/>
        <end position="404"/>
    </location>
</feature>
<evidence type="ECO:0000256" key="2">
    <source>
        <dbReference type="ARBA" id="ARBA00022670"/>
    </source>
</evidence>
<evidence type="ECO:0000256" key="1">
    <source>
        <dbReference type="ARBA" id="ARBA00005234"/>
    </source>
</evidence>
<keyword evidence="4" id="KW-0788">Thiol protease</keyword>
<reference evidence="6 7" key="1">
    <citation type="journal article" date="2018" name="PLoS Genet.">
        <title>Population sequencing reveals clonal diversity and ancestral inbreeding in the grapevine cultivar Chardonnay.</title>
        <authorList>
            <person name="Roach M.J."/>
            <person name="Johnson D.L."/>
            <person name="Bohlmann J."/>
            <person name="van Vuuren H.J."/>
            <person name="Jones S.J."/>
            <person name="Pretorius I.S."/>
            <person name="Schmidt S.A."/>
            <person name="Borneman A.R."/>
        </authorList>
    </citation>
    <scope>NUCLEOTIDE SEQUENCE [LARGE SCALE GENOMIC DNA]</scope>
    <source>
        <strain evidence="7">cv. Chardonnay</strain>
        <tissue evidence="6">Leaf</tissue>
    </source>
</reference>
<name>A0A438FUP7_VITVI</name>
<dbReference type="InterPro" id="IPR003653">
    <property type="entry name" value="Peptidase_C48_C"/>
</dbReference>
<dbReference type="EMBL" id="QGNW01000735">
    <property type="protein sequence ID" value="RVW63661.1"/>
    <property type="molecule type" value="Genomic_DNA"/>
</dbReference>
<dbReference type="PANTHER" id="PTHR12606">
    <property type="entry name" value="SENTRIN/SUMO-SPECIFIC PROTEASE"/>
    <property type="match status" value="1"/>
</dbReference>
<dbReference type="Pfam" id="PF02902">
    <property type="entry name" value="Peptidase_C48"/>
    <property type="match status" value="1"/>
</dbReference>
<dbReference type="Gene3D" id="3.40.395.10">
    <property type="entry name" value="Adenoviral Proteinase, Chain A"/>
    <property type="match status" value="1"/>
</dbReference>
<keyword evidence="3" id="KW-0378">Hydrolase</keyword>
<dbReference type="SUPFAM" id="SSF54001">
    <property type="entry name" value="Cysteine proteinases"/>
    <property type="match status" value="1"/>
</dbReference>
<comment type="caution">
    <text evidence="6">The sequence shown here is derived from an EMBL/GenBank/DDBJ whole genome shotgun (WGS) entry which is preliminary data.</text>
</comment>
<dbReference type="Proteomes" id="UP000288805">
    <property type="component" value="Unassembled WGS sequence"/>
</dbReference>
<evidence type="ECO:0000259" key="5">
    <source>
        <dbReference type="PROSITE" id="PS50600"/>
    </source>
</evidence>
<organism evidence="6 7">
    <name type="scientific">Vitis vinifera</name>
    <name type="common">Grape</name>
    <dbReference type="NCBI Taxonomy" id="29760"/>
    <lineage>
        <taxon>Eukaryota</taxon>
        <taxon>Viridiplantae</taxon>
        <taxon>Streptophyta</taxon>
        <taxon>Embryophyta</taxon>
        <taxon>Tracheophyta</taxon>
        <taxon>Spermatophyta</taxon>
        <taxon>Magnoliopsida</taxon>
        <taxon>eudicotyledons</taxon>
        <taxon>Gunneridae</taxon>
        <taxon>Pentapetalae</taxon>
        <taxon>rosids</taxon>
        <taxon>Vitales</taxon>
        <taxon>Vitaceae</taxon>
        <taxon>Viteae</taxon>
        <taxon>Vitis</taxon>
    </lineage>
</organism>
<dbReference type="AlphaFoldDB" id="A0A438FUP7"/>
<accession>A0A438FUP7</accession>
<dbReference type="PROSITE" id="PS50600">
    <property type="entry name" value="ULP_PROTEASE"/>
    <property type="match status" value="1"/>
</dbReference>
<evidence type="ECO:0000256" key="4">
    <source>
        <dbReference type="ARBA" id="ARBA00022807"/>
    </source>
</evidence>
<evidence type="ECO:0000256" key="3">
    <source>
        <dbReference type="ARBA" id="ARBA00022801"/>
    </source>
</evidence>
<dbReference type="GO" id="GO:0006508">
    <property type="term" value="P:proteolysis"/>
    <property type="evidence" value="ECO:0007669"/>
    <property type="project" value="UniProtKB-KW"/>
</dbReference>
<protein>
    <recommendedName>
        <fullName evidence="5">Ubiquitin-like protease family profile domain-containing protein</fullName>
    </recommendedName>
</protein>
<dbReference type="InterPro" id="IPR038765">
    <property type="entry name" value="Papain-like_cys_pep_sf"/>
</dbReference>
<dbReference type="PANTHER" id="PTHR12606:SF141">
    <property type="entry name" value="GH15225P-RELATED"/>
    <property type="match status" value="1"/>
</dbReference>